<sequence>MAQKQWRKYDLNLLVTFVTLMETRSVTRAAERLSLGQSAMSHSLSRLRAMLDDPLFERRGHQMVPTARALDIAPKINALLDSLATDVLTPPAFEPIHFDGQIRLGLTDYAELIFAPALFDTLNQQLPLAQLSLRPVDRRQCLDAIKNDDVYAVIGVIPDNSDILDSQVLYREQHVCLFDPQSTGLDAPISLADFVATPHALVSTHGQLSSPIDASLEALGYHRQVVMGSQRFLTVRQLLKGRQLLCTVPELMARLDTFNDANHLVFSPPPIEVPGFDIGLAWRHQASGHPKMQWLIDQITTIVDKRVASLKASSTLSHWQKET</sequence>
<evidence type="ECO:0000259" key="5">
    <source>
        <dbReference type="PROSITE" id="PS50931"/>
    </source>
</evidence>
<feature type="domain" description="HTH lysR-type" evidence="5">
    <location>
        <begin position="9"/>
        <end position="66"/>
    </location>
</feature>
<reference evidence="6" key="1">
    <citation type="submission" date="2022-09" db="EMBL/GenBank/DDBJ databases">
        <authorList>
            <person name="Li Z.-J."/>
        </authorList>
    </citation>
    <scope>NUCLEOTIDE SEQUENCE</scope>
    <source>
        <strain evidence="6">TGB11</strain>
    </source>
</reference>
<dbReference type="AlphaFoldDB" id="A0AA47KLM9"/>
<name>A0AA47KLM9_9GAMM</name>
<protein>
    <submittedName>
        <fullName evidence="6">LysR family transcriptional regulator</fullName>
    </submittedName>
</protein>
<dbReference type="InterPro" id="IPR005119">
    <property type="entry name" value="LysR_subst-bd"/>
</dbReference>
<dbReference type="SUPFAM" id="SSF53850">
    <property type="entry name" value="Periplasmic binding protein-like II"/>
    <property type="match status" value="1"/>
</dbReference>
<accession>A0AA47KLM9</accession>
<dbReference type="PROSITE" id="PS50931">
    <property type="entry name" value="HTH_LYSR"/>
    <property type="match status" value="1"/>
</dbReference>
<dbReference type="PANTHER" id="PTHR30118:SF15">
    <property type="entry name" value="TRANSCRIPTIONAL REGULATORY PROTEIN"/>
    <property type="match status" value="1"/>
</dbReference>
<dbReference type="GO" id="GO:0003700">
    <property type="term" value="F:DNA-binding transcription factor activity"/>
    <property type="evidence" value="ECO:0007669"/>
    <property type="project" value="InterPro"/>
</dbReference>
<evidence type="ECO:0000256" key="3">
    <source>
        <dbReference type="ARBA" id="ARBA00023125"/>
    </source>
</evidence>
<evidence type="ECO:0000313" key="7">
    <source>
        <dbReference type="Proteomes" id="UP001164748"/>
    </source>
</evidence>
<dbReference type="InterPro" id="IPR036390">
    <property type="entry name" value="WH_DNA-bd_sf"/>
</dbReference>
<dbReference type="InterPro" id="IPR000847">
    <property type="entry name" value="LysR_HTH_N"/>
</dbReference>
<dbReference type="EMBL" id="CP114588">
    <property type="protein sequence ID" value="WBA09118.1"/>
    <property type="molecule type" value="Genomic_DNA"/>
</dbReference>
<dbReference type="RefSeq" id="WP_269579368.1">
    <property type="nucleotide sequence ID" value="NZ_CP114588.1"/>
</dbReference>
<proteinExistence type="inferred from homology"/>
<evidence type="ECO:0000256" key="1">
    <source>
        <dbReference type="ARBA" id="ARBA00009437"/>
    </source>
</evidence>
<dbReference type="SUPFAM" id="SSF46785">
    <property type="entry name" value="Winged helix' DNA-binding domain"/>
    <property type="match status" value="1"/>
</dbReference>
<dbReference type="InterPro" id="IPR036388">
    <property type="entry name" value="WH-like_DNA-bd_sf"/>
</dbReference>
<dbReference type="PRINTS" id="PR00039">
    <property type="entry name" value="HTHLYSR"/>
</dbReference>
<dbReference type="GO" id="GO:0003677">
    <property type="term" value="F:DNA binding"/>
    <property type="evidence" value="ECO:0007669"/>
    <property type="project" value="UniProtKB-KW"/>
</dbReference>
<evidence type="ECO:0000256" key="4">
    <source>
        <dbReference type="ARBA" id="ARBA00023163"/>
    </source>
</evidence>
<dbReference type="Gene3D" id="1.10.10.10">
    <property type="entry name" value="Winged helix-like DNA-binding domain superfamily/Winged helix DNA-binding domain"/>
    <property type="match status" value="1"/>
</dbReference>
<dbReference type="InterPro" id="IPR050389">
    <property type="entry name" value="LysR-type_TF"/>
</dbReference>
<organism evidence="6 7">
    <name type="scientific">Salinivibrio kushneri</name>
    <dbReference type="NCBI Taxonomy" id="1908198"/>
    <lineage>
        <taxon>Bacteria</taxon>
        <taxon>Pseudomonadati</taxon>
        <taxon>Pseudomonadota</taxon>
        <taxon>Gammaproteobacteria</taxon>
        <taxon>Vibrionales</taxon>
        <taxon>Vibrionaceae</taxon>
        <taxon>Salinivibrio</taxon>
    </lineage>
</organism>
<dbReference type="Proteomes" id="UP001164748">
    <property type="component" value="Chromosome"/>
</dbReference>
<evidence type="ECO:0000256" key="2">
    <source>
        <dbReference type="ARBA" id="ARBA00023015"/>
    </source>
</evidence>
<keyword evidence="2" id="KW-0805">Transcription regulation</keyword>
<dbReference type="Pfam" id="PF00126">
    <property type="entry name" value="HTH_1"/>
    <property type="match status" value="1"/>
</dbReference>
<evidence type="ECO:0000313" key="6">
    <source>
        <dbReference type="EMBL" id="WBA09118.1"/>
    </source>
</evidence>
<keyword evidence="3" id="KW-0238">DNA-binding</keyword>
<keyword evidence="4" id="KW-0804">Transcription</keyword>
<dbReference type="PANTHER" id="PTHR30118">
    <property type="entry name" value="HTH-TYPE TRANSCRIPTIONAL REGULATOR LEUO-RELATED"/>
    <property type="match status" value="1"/>
</dbReference>
<dbReference type="Pfam" id="PF03466">
    <property type="entry name" value="LysR_substrate"/>
    <property type="match status" value="1"/>
</dbReference>
<comment type="similarity">
    <text evidence="1">Belongs to the LysR transcriptional regulatory family.</text>
</comment>
<dbReference type="Gene3D" id="3.40.190.10">
    <property type="entry name" value="Periplasmic binding protein-like II"/>
    <property type="match status" value="2"/>
</dbReference>
<gene>
    <name evidence="6" type="ORF">N8M53_02525</name>
</gene>